<comment type="caution">
    <text evidence="3">The sequence shown here is derived from an EMBL/GenBank/DDBJ whole genome shotgun (WGS) entry which is preliminary data.</text>
</comment>
<accession>W9Y1S3</accession>
<evidence type="ECO:0000256" key="1">
    <source>
        <dbReference type="PROSITE-ProRule" id="PRU00235"/>
    </source>
</evidence>
<evidence type="ECO:0000313" key="3">
    <source>
        <dbReference type="EMBL" id="EXJ86433.1"/>
    </source>
</evidence>
<sequence length="594" mass="64800">MSSKIMPPSGLRSWARSRRSYIARPRWRPHLPSRRQLSSKPTSISTAHQVWKRPSSAVLAAAATVALLYSTVQLNAAEAEAPAPDPPEMIIEKSKRKKGASKEENRDIISSQHLQVKKSWENPGVYAWGSNTGKVAAPDSDEAYIKTPQRISFFDDHLLRDLKLDRNFGAAVLENGDLVQWGKGYSEDVVQPTVTLKGKDLQSIAISRDRVIGLAKNGIVYSVPVSKADQEDGPKPSETSWIPFWSGTSPISYRRLKPQNLGIAEKVTAISGGLEHVLLLTNSGRVFSAASSTEAYPSQGQLGVPGLTWLTRPAGSYDMCHELTTLKGFNIEKVAAGDAHSLVLDKEGRVFAFGDNSFGQLGFESNPGSRYIDMPSLLPINKLYQGTNQVPKVTGISAGGQNSFFTIDATRVAGPSEAPSDIRTLGRVTADTWACGQGLKGSLGNGKWTHLQDQLTKVPGLSGLFEYDEKKKAVIPIRIAQISVGSTHASAVMDNVTYLNASERSSENDTNWGADVVWWGGNEFYQLGTGKRNNVATPQYIRPLDMASEIEAGRKDQHRLHLTPKHKIQVKGRNVAVEQRVECGRNVTAVYSAV</sequence>
<dbReference type="AlphaFoldDB" id="W9Y1S3"/>
<dbReference type="GO" id="GO:0005743">
    <property type="term" value="C:mitochondrial inner membrane"/>
    <property type="evidence" value="ECO:0007669"/>
    <property type="project" value="TreeGrafter"/>
</dbReference>
<dbReference type="PANTHER" id="PTHR47563:SF1">
    <property type="entry name" value="PROTEIN FMP25, MITOCHONDRIAL"/>
    <property type="match status" value="1"/>
</dbReference>
<feature type="repeat" description="RCC1" evidence="1">
    <location>
        <begin position="348"/>
        <end position="409"/>
    </location>
</feature>
<dbReference type="InterPro" id="IPR009091">
    <property type="entry name" value="RCC1/BLIP-II"/>
</dbReference>
<dbReference type="EMBL" id="AMGY01000003">
    <property type="protein sequence ID" value="EXJ86433.1"/>
    <property type="molecule type" value="Genomic_DNA"/>
</dbReference>
<evidence type="ECO:0000256" key="2">
    <source>
        <dbReference type="SAM" id="MobiDB-lite"/>
    </source>
</evidence>
<dbReference type="STRING" id="1182542.W9Y1S3"/>
<dbReference type="InterPro" id="IPR053245">
    <property type="entry name" value="MitoProcess-Associated"/>
</dbReference>
<organism evidence="3 4">
    <name type="scientific">Capronia epimyces CBS 606.96</name>
    <dbReference type="NCBI Taxonomy" id="1182542"/>
    <lineage>
        <taxon>Eukaryota</taxon>
        <taxon>Fungi</taxon>
        <taxon>Dikarya</taxon>
        <taxon>Ascomycota</taxon>
        <taxon>Pezizomycotina</taxon>
        <taxon>Eurotiomycetes</taxon>
        <taxon>Chaetothyriomycetidae</taxon>
        <taxon>Chaetothyriales</taxon>
        <taxon>Herpotrichiellaceae</taxon>
        <taxon>Capronia</taxon>
    </lineage>
</organism>
<dbReference type="PANTHER" id="PTHR47563">
    <property type="entry name" value="PROTEIN FMP25, MITOCHONDRIAL"/>
    <property type="match status" value="1"/>
</dbReference>
<evidence type="ECO:0000313" key="4">
    <source>
        <dbReference type="Proteomes" id="UP000019478"/>
    </source>
</evidence>
<dbReference type="Pfam" id="PF00415">
    <property type="entry name" value="RCC1"/>
    <property type="match status" value="1"/>
</dbReference>
<name>W9Y1S3_9EURO</name>
<dbReference type="InterPro" id="IPR000408">
    <property type="entry name" value="Reg_chr_condens"/>
</dbReference>
<evidence type="ECO:0008006" key="5">
    <source>
        <dbReference type="Google" id="ProtNLM"/>
    </source>
</evidence>
<keyword evidence="4" id="KW-1185">Reference proteome</keyword>
<dbReference type="Pfam" id="PF13540">
    <property type="entry name" value="RCC1_2"/>
    <property type="match status" value="1"/>
</dbReference>
<dbReference type="PRINTS" id="PR00633">
    <property type="entry name" value="RCCNDNSATION"/>
</dbReference>
<feature type="region of interest" description="Disordered" evidence="2">
    <location>
        <begin position="79"/>
        <end position="113"/>
    </location>
</feature>
<dbReference type="eggNOG" id="KOG1426">
    <property type="taxonomic scope" value="Eukaryota"/>
</dbReference>
<protein>
    <recommendedName>
        <fullName evidence="5">Mitochondrial protein Fmp25</fullName>
    </recommendedName>
</protein>
<dbReference type="FunFam" id="2.130.10.30:FF:000027">
    <property type="entry name" value="Protein FMP25, mitochondrial"/>
    <property type="match status" value="1"/>
</dbReference>
<dbReference type="RefSeq" id="XP_007731712.1">
    <property type="nucleotide sequence ID" value="XM_007733522.1"/>
</dbReference>
<dbReference type="Gene3D" id="2.130.10.30">
    <property type="entry name" value="Regulator of chromosome condensation 1/beta-lactamase-inhibitor protein II"/>
    <property type="match status" value="2"/>
</dbReference>
<reference evidence="3 4" key="1">
    <citation type="submission" date="2013-03" db="EMBL/GenBank/DDBJ databases">
        <title>The Genome Sequence of Capronia epimyces CBS 606.96.</title>
        <authorList>
            <consortium name="The Broad Institute Genomics Platform"/>
            <person name="Cuomo C."/>
            <person name="de Hoog S."/>
            <person name="Gorbushina A."/>
            <person name="Walker B."/>
            <person name="Young S.K."/>
            <person name="Zeng Q."/>
            <person name="Gargeya S."/>
            <person name="Fitzgerald M."/>
            <person name="Haas B."/>
            <person name="Abouelleil A."/>
            <person name="Allen A.W."/>
            <person name="Alvarado L."/>
            <person name="Arachchi H.M."/>
            <person name="Berlin A.M."/>
            <person name="Chapman S.B."/>
            <person name="Gainer-Dewar J."/>
            <person name="Goldberg J."/>
            <person name="Griggs A."/>
            <person name="Gujja S."/>
            <person name="Hansen M."/>
            <person name="Howarth C."/>
            <person name="Imamovic A."/>
            <person name="Ireland A."/>
            <person name="Larimer J."/>
            <person name="McCowan C."/>
            <person name="Murphy C."/>
            <person name="Pearson M."/>
            <person name="Poon T.W."/>
            <person name="Priest M."/>
            <person name="Roberts A."/>
            <person name="Saif S."/>
            <person name="Shea T."/>
            <person name="Sisk P."/>
            <person name="Sykes S."/>
            <person name="Wortman J."/>
            <person name="Nusbaum C."/>
            <person name="Birren B."/>
        </authorList>
    </citation>
    <scope>NUCLEOTIDE SEQUENCE [LARGE SCALE GENOMIC DNA]</scope>
    <source>
        <strain evidence="3 4">CBS 606.96</strain>
    </source>
</reference>
<dbReference type="Proteomes" id="UP000019478">
    <property type="component" value="Unassembled WGS sequence"/>
</dbReference>
<dbReference type="PROSITE" id="PS50012">
    <property type="entry name" value="RCC1_3"/>
    <property type="match status" value="2"/>
</dbReference>
<gene>
    <name evidence="3" type="ORF">A1O3_03384</name>
</gene>
<dbReference type="GeneID" id="19167512"/>
<dbReference type="SUPFAM" id="SSF50985">
    <property type="entry name" value="RCC1/BLIP-II"/>
    <property type="match status" value="1"/>
</dbReference>
<dbReference type="OrthoDB" id="10256179at2759"/>
<proteinExistence type="predicted"/>
<dbReference type="HOGENOM" id="CLU_021989_1_0_1"/>
<feature type="repeat" description="RCC1" evidence="1">
    <location>
        <begin position="284"/>
        <end position="347"/>
    </location>
</feature>
<dbReference type="GO" id="GO:0034551">
    <property type="term" value="P:mitochondrial respiratory chain complex III assembly"/>
    <property type="evidence" value="ECO:0007669"/>
    <property type="project" value="TreeGrafter"/>
</dbReference>